<evidence type="ECO:0000313" key="3">
    <source>
        <dbReference type="Proteomes" id="UP000541444"/>
    </source>
</evidence>
<reference evidence="2 3" key="1">
    <citation type="journal article" date="2020" name="IScience">
        <title>Genome Sequencing of the Endangered Kingdonia uniflora (Circaeasteraceae, Ranunculales) Reveals Potential Mechanisms of Evolutionary Specialization.</title>
        <authorList>
            <person name="Sun Y."/>
            <person name="Deng T."/>
            <person name="Zhang A."/>
            <person name="Moore M.J."/>
            <person name="Landis J.B."/>
            <person name="Lin N."/>
            <person name="Zhang H."/>
            <person name="Zhang X."/>
            <person name="Huang J."/>
            <person name="Zhang X."/>
            <person name="Sun H."/>
            <person name="Wang H."/>
        </authorList>
    </citation>
    <scope>NUCLEOTIDE SEQUENCE [LARGE SCALE GENOMIC DNA]</scope>
    <source>
        <strain evidence="2">TB1705</strain>
        <tissue evidence="2">Leaf</tissue>
    </source>
</reference>
<proteinExistence type="predicted"/>
<evidence type="ECO:0000256" key="1">
    <source>
        <dbReference type="SAM" id="MobiDB-lite"/>
    </source>
</evidence>
<feature type="region of interest" description="Disordered" evidence="1">
    <location>
        <begin position="56"/>
        <end position="78"/>
    </location>
</feature>
<dbReference type="AlphaFoldDB" id="A0A7J7LV52"/>
<organism evidence="2 3">
    <name type="scientific">Kingdonia uniflora</name>
    <dbReference type="NCBI Taxonomy" id="39325"/>
    <lineage>
        <taxon>Eukaryota</taxon>
        <taxon>Viridiplantae</taxon>
        <taxon>Streptophyta</taxon>
        <taxon>Embryophyta</taxon>
        <taxon>Tracheophyta</taxon>
        <taxon>Spermatophyta</taxon>
        <taxon>Magnoliopsida</taxon>
        <taxon>Ranunculales</taxon>
        <taxon>Circaeasteraceae</taxon>
        <taxon>Kingdonia</taxon>
    </lineage>
</organism>
<dbReference type="EMBL" id="JACGCM010001965">
    <property type="protein sequence ID" value="KAF6146551.1"/>
    <property type="molecule type" value="Genomic_DNA"/>
</dbReference>
<accession>A0A7J7LV52</accession>
<evidence type="ECO:0000313" key="2">
    <source>
        <dbReference type="EMBL" id="KAF6146551.1"/>
    </source>
</evidence>
<sequence length="408" mass="47358">MRHNSFPDPEPEYRGYPETNSRGLDSRRFGSLVDDVPQLNKSFETIRTDVPLSNEHSISQSNVHRSSEPMLTNVPQSNDPFETISTDVLMSNEPCIPQSDVYLSNKPLSTNVSLSNEPMLTNVHLSIKPEPLIGQTEPSGKHAEFVICIVCFNISHQISIMLRRIFLICSTKFRFELQPEQVKDFVDFRFKSVAHTEDLYDFSKEFNIGDIYRDRIPLKNHIRVYAVVNKFNLLHVLSNEYKIVMRGSFEHAYKLLTSYFAEVRLIVSDLVFDIQTTSCKDKRFTRICSEMSYTYRKEAEMSQVRLKPWATDHYESRKFVVDSLTCRVRTTRHHFQMTSYGITDFANIEDGTCSCRWWQTKEIPFKYGVHTLGLANVGPTTCVSEYFTNDTYKAVYKPIWIPIRGIKQ</sequence>
<gene>
    <name evidence="2" type="ORF">GIB67_008837</name>
</gene>
<protein>
    <submittedName>
        <fullName evidence="2">Uncharacterized protein</fullName>
    </submittedName>
</protein>
<feature type="region of interest" description="Disordered" evidence="1">
    <location>
        <begin position="1"/>
        <end position="28"/>
    </location>
</feature>
<name>A0A7J7LV52_9MAGN</name>
<comment type="caution">
    <text evidence="2">The sequence shown here is derived from an EMBL/GenBank/DDBJ whole genome shotgun (WGS) entry which is preliminary data.</text>
</comment>
<dbReference type="Proteomes" id="UP000541444">
    <property type="component" value="Unassembled WGS sequence"/>
</dbReference>
<keyword evidence="3" id="KW-1185">Reference proteome</keyword>